<proteinExistence type="predicted"/>
<dbReference type="InterPro" id="IPR010774">
    <property type="entry name" value="YbcO"/>
</dbReference>
<reference evidence="1 2" key="1">
    <citation type="submission" date="2018-05" db="EMBL/GenBank/DDBJ databases">
        <title>Complete genome sequence of Massilia oculi sp. nov. CCUG 43427T (=DSM 26321T), the type strain of M. oculi, and comparison with genome sequences of other Massilia strains.</title>
        <authorList>
            <person name="Zhu B."/>
        </authorList>
    </citation>
    <scope>NUCLEOTIDE SEQUENCE [LARGE SCALE GENOMIC DNA]</scope>
    <source>
        <strain evidence="1 2">CCUG 43427</strain>
    </source>
</reference>
<dbReference type="Proteomes" id="UP000245820">
    <property type="component" value="Chromosome"/>
</dbReference>
<dbReference type="OrthoDB" id="8594085at2"/>
<evidence type="ECO:0000313" key="2">
    <source>
        <dbReference type="Proteomes" id="UP000245820"/>
    </source>
</evidence>
<evidence type="ECO:0000313" key="1">
    <source>
        <dbReference type="EMBL" id="AWL07659.1"/>
    </source>
</evidence>
<accession>A0A2S2DRK0</accession>
<dbReference type="AlphaFoldDB" id="A0A2S2DRK0"/>
<dbReference type="Gene3D" id="3.30.50.20">
    <property type="entry name" value="prophage-derive protein ybcO"/>
    <property type="match status" value="1"/>
</dbReference>
<name>A0A2S2DRK0_9BURK</name>
<dbReference type="KEGG" id="mtim:DIR46_07230"/>
<dbReference type="Pfam" id="PF07102">
    <property type="entry name" value="YbcO"/>
    <property type="match status" value="1"/>
</dbReference>
<gene>
    <name evidence="1" type="ORF">DIR46_07230</name>
</gene>
<protein>
    <submittedName>
        <fullName evidence="1">DUF1364 domain-containing protein</fullName>
    </submittedName>
</protein>
<keyword evidence="2" id="KW-1185">Reference proteome</keyword>
<sequence length="106" mass="11481">MKKSRAKSTPARRAARGRDCTLMLPGVCNRDPATTVLCHSNRLADGKGMALKAPDSAACFGCSDCHDVLDGRRPLPGWISRQQLDAAFDRARAITQEQLKQEGITA</sequence>
<organism evidence="1 2">
    <name type="scientific">Massilia oculi</name>
    <dbReference type="NCBI Taxonomy" id="945844"/>
    <lineage>
        <taxon>Bacteria</taxon>
        <taxon>Pseudomonadati</taxon>
        <taxon>Pseudomonadota</taxon>
        <taxon>Betaproteobacteria</taxon>
        <taxon>Burkholderiales</taxon>
        <taxon>Oxalobacteraceae</taxon>
        <taxon>Telluria group</taxon>
        <taxon>Massilia</taxon>
    </lineage>
</organism>
<dbReference type="EMBL" id="CP029343">
    <property type="protein sequence ID" value="AWL07659.1"/>
    <property type="molecule type" value="Genomic_DNA"/>
</dbReference>